<feature type="compositionally biased region" description="Basic and acidic residues" evidence="1">
    <location>
        <begin position="557"/>
        <end position="573"/>
    </location>
</feature>
<dbReference type="VEuPathDB" id="ToxoDB:BESB_037220"/>
<evidence type="ECO:0000313" key="3">
    <source>
        <dbReference type="Proteomes" id="UP000224006"/>
    </source>
</evidence>
<dbReference type="AlphaFoldDB" id="A0A2A9MJ99"/>
<dbReference type="KEGG" id="bbes:BESB_037220"/>
<name>A0A2A9MJ99_BESBE</name>
<dbReference type="RefSeq" id="XP_029221273.1">
    <property type="nucleotide sequence ID" value="XM_029362308.1"/>
</dbReference>
<feature type="compositionally biased region" description="Low complexity" evidence="1">
    <location>
        <begin position="401"/>
        <end position="413"/>
    </location>
</feature>
<proteinExistence type="predicted"/>
<gene>
    <name evidence="2" type="ORF">BESB_037220</name>
</gene>
<protein>
    <submittedName>
        <fullName evidence="2">Uncharacterized protein</fullName>
    </submittedName>
</protein>
<feature type="compositionally biased region" description="Low complexity" evidence="1">
    <location>
        <begin position="495"/>
        <end position="509"/>
    </location>
</feature>
<dbReference type="EMBL" id="NWUJ01000002">
    <property type="protein sequence ID" value="PFH37264.1"/>
    <property type="molecule type" value="Genomic_DNA"/>
</dbReference>
<comment type="caution">
    <text evidence="2">The sequence shown here is derived from an EMBL/GenBank/DDBJ whole genome shotgun (WGS) entry which is preliminary data.</text>
</comment>
<evidence type="ECO:0000313" key="2">
    <source>
        <dbReference type="EMBL" id="PFH37264.1"/>
    </source>
</evidence>
<accession>A0A2A9MJ99</accession>
<dbReference type="Proteomes" id="UP000224006">
    <property type="component" value="Chromosome II"/>
</dbReference>
<feature type="region of interest" description="Disordered" evidence="1">
    <location>
        <begin position="433"/>
        <end position="597"/>
    </location>
</feature>
<feature type="compositionally biased region" description="Low complexity" evidence="1">
    <location>
        <begin position="538"/>
        <end position="551"/>
    </location>
</feature>
<sequence>MSLSSSSYLVQQELINSRTEAIFAALHLRSFVLRLPIVNVADAEKTRQGIFEKILKNRSYSCTRSNPKDAFTRQPNPELAAAQTEEIVEMLSAPSSVGFVLVVVEEAVQTKGGSGQAEYCPVGGGIVEVVDEHERSIRGLWCRRSLPPDFSSLLMKALCLRIFAQAFEWPDEPAGAVGVSPGGAGTPGTGVSSGGGTSRGGSSSKNPYRLVSCTEKALLLFPRDAVTFLTETLMLSKHWETELDGGSHNDHPTVKCKCQKLSKLPGAWQFYGICESRFLNYWRPGLQFRNFLPDAPPPALCDFLLLCRQQGTSRPSKYASPHIGRRVAAGLPGEEGDFNKENLDGSDDGRKGGGAGAGERKNGTSPCEGSSSSFPDFNGAGGEGGLGADAKAFQPSGPGTRQSSRRQQQQLIQRYHATSSSYAYASTYATSYASSSLADGAAPPARKRTNGESRNTGRGTAAHAPERGAAHAEGAGGDGAAKKKRAESPAASQPGVPAEAAVCAEPAGRGSRGDEREGEAQADAAASGPAPRPETEETSSAEADATATGADEPGGGAERDEGRESGQEERRSGESTQGVGDLEEADASAAKRLRVEA</sequence>
<feature type="compositionally biased region" description="Basic and acidic residues" evidence="1">
    <location>
        <begin position="337"/>
        <end position="351"/>
    </location>
</feature>
<feature type="region of interest" description="Disordered" evidence="1">
    <location>
        <begin position="178"/>
        <end position="206"/>
    </location>
</feature>
<reference evidence="2 3" key="1">
    <citation type="submission" date="2017-09" db="EMBL/GenBank/DDBJ databases">
        <title>Genome sequencing of Besnoitia besnoiti strain Bb-Ger1.</title>
        <authorList>
            <person name="Schares G."/>
            <person name="Venepally P."/>
            <person name="Lorenzi H.A."/>
        </authorList>
    </citation>
    <scope>NUCLEOTIDE SEQUENCE [LARGE SCALE GENOMIC DNA]</scope>
    <source>
        <strain evidence="2 3">Bb-Ger1</strain>
    </source>
</reference>
<feature type="region of interest" description="Disordered" evidence="1">
    <location>
        <begin position="313"/>
        <end position="413"/>
    </location>
</feature>
<feature type="compositionally biased region" description="Gly residues" evidence="1">
    <location>
        <begin position="180"/>
        <end position="199"/>
    </location>
</feature>
<dbReference type="OrthoDB" id="337840at2759"/>
<evidence type="ECO:0000256" key="1">
    <source>
        <dbReference type="SAM" id="MobiDB-lite"/>
    </source>
</evidence>
<organism evidence="2 3">
    <name type="scientific">Besnoitia besnoiti</name>
    <name type="common">Apicomplexan protozoan</name>
    <dbReference type="NCBI Taxonomy" id="94643"/>
    <lineage>
        <taxon>Eukaryota</taxon>
        <taxon>Sar</taxon>
        <taxon>Alveolata</taxon>
        <taxon>Apicomplexa</taxon>
        <taxon>Conoidasida</taxon>
        <taxon>Coccidia</taxon>
        <taxon>Eucoccidiorida</taxon>
        <taxon>Eimeriorina</taxon>
        <taxon>Sarcocystidae</taxon>
        <taxon>Besnoitia</taxon>
    </lineage>
</organism>
<keyword evidence="3" id="KW-1185">Reference proteome</keyword>
<feature type="compositionally biased region" description="Polar residues" evidence="1">
    <location>
        <begin position="364"/>
        <end position="375"/>
    </location>
</feature>
<dbReference type="GeneID" id="40308703"/>